<sequence length="384" mass="43179">MIIRIAIAGIMLSLAAMILSVAVIKGFKTEIKEKVRGYLGDVRVYSHNMNNSFESSPFVPDNKTLALINNHPNVEWYQNFATKPAIISVNGEVEGINFKGVDSTFHWDFIQKSLVDGNIIKLNSQNSSREILLSQSTANRLKVKVGDEFVMHFVQNPPRPRKFKVVGIYDIGIEAIDKGFAIGSIDVIRKINNWDAQTIGGVEIKLKKFESLNVTTGELHQVLNGDLQAESIDNYFPSIFSWLDMLDVNTEVLLFLMLLVGVINMITALLIMILERVNMIGILKSFGATNYTIVKIFLYNALYLILIGLFLGNLLGLGLGYLQLEFKLFNLQQSSYFLKYVPIEFHWQDVVLLNLGTVIICMLVLLIPSLLVSKITALKAIRFK</sequence>
<name>A0ABU7GXS3_9SPHI</name>
<comment type="caution">
    <text evidence="10">The sequence shown here is derived from an EMBL/GenBank/DDBJ whole genome shotgun (WGS) entry which is preliminary data.</text>
</comment>
<dbReference type="PANTHER" id="PTHR30489">
    <property type="entry name" value="LIPOPROTEIN-RELEASING SYSTEM TRANSMEMBRANE PROTEIN LOLE"/>
    <property type="match status" value="1"/>
</dbReference>
<evidence type="ECO:0000256" key="7">
    <source>
        <dbReference type="SAM" id="Phobius"/>
    </source>
</evidence>
<feature type="transmembrane region" description="Helical" evidence="7">
    <location>
        <begin position="252"/>
        <end position="275"/>
    </location>
</feature>
<evidence type="ECO:0000256" key="5">
    <source>
        <dbReference type="ARBA" id="ARBA00022989"/>
    </source>
</evidence>
<evidence type="ECO:0000259" key="8">
    <source>
        <dbReference type="Pfam" id="PF02687"/>
    </source>
</evidence>
<evidence type="ECO:0000256" key="3">
    <source>
        <dbReference type="ARBA" id="ARBA00022475"/>
    </source>
</evidence>
<dbReference type="PANTHER" id="PTHR30489:SF0">
    <property type="entry name" value="LIPOPROTEIN-RELEASING SYSTEM TRANSMEMBRANE PROTEIN LOLE"/>
    <property type="match status" value="1"/>
</dbReference>
<evidence type="ECO:0000313" key="11">
    <source>
        <dbReference type="Proteomes" id="UP001337681"/>
    </source>
</evidence>
<dbReference type="InterPro" id="IPR003838">
    <property type="entry name" value="ABC3_permease_C"/>
</dbReference>
<evidence type="ECO:0000256" key="6">
    <source>
        <dbReference type="ARBA" id="ARBA00023136"/>
    </source>
</evidence>
<keyword evidence="4 7" id="KW-0812">Transmembrane</keyword>
<keyword evidence="5 7" id="KW-1133">Transmembrane helix</keyword>
<comment type="similarity">
    <text evidence="2">Belongs to the ABC-4 integral membrane protein family. LolC/E subfamily.</text>
</comment>
<keyword evidence="11" id="KW-1185">Reference proteome</keyword>
<gene>
    <name evidence="10" type="ORF">VRU49_00175</name>
</gene>
<reference evidence="10 11" key="1">
    <citation type="submission" date="2024-01" db="EMBL/GenBank/DDBJ databases">
        <title>Pedobacter sp. nov., isolated from oil-contaminated soil.</title>
        <authorList>
            <person name="Le N.T.T."/>
        </authorList>
    </citation>
    <scope>NUCLEOTIDE SEQUENCE [LARGE SCALE GENOMIC DNA]</scope>
    <source>
        <strain evidence="10 11">VNH31</strain>
    </source>
</reference>
<feature type="transmembrane region" description="Helical" evidence="7">
    <location>
        <begin position="350"/>
        <end position="372"/>
    </location>
</feature>
<evidence type="ECO:0000259" key="9">
    <source>
        <dbReference type="Pfam" id="PF12704"/>
    </source>
</evidence>
<evidence type="ECO:0000256" key="4">
    <source>
        <dbReference type="ARBA" id="ARBA00022692"/>
    </source>
</evidence>
<feature type="domain" description="MacB-like periplasmic core" evidence="9">
    <location>
        <begin position="5"/>
        <end position="173"/>
    </location>
</feature>
<evidence type="ECO:0000313" key="10">
    <source>
        <dbReference type="EMBL" id="MEE1883819.1"/>
    </source>
</evidence>
<protein>
    <submittedName>
        <fullName evidence="10">FtsX-like permease family protein</fullName>
    </submittedName>
</protein>
<dbReference type="Pfam" id="PF02687">
    <property type="entry name" value="FtsX"/>
    <property type="match status" value="1"/>
</dbReference>
<comment type="subcellular location">
    <subcellularLocation>
        <location evidence="1">Cell membrane</location>
        <topology evidence="1">Multi-pass membrane protein</topology>
    </subcellularLocation>
</comment>
<dbReference type="RefSeq" id="WP_330144745.1">
    <property type="nucleotide sequence ID" value="NZ_JAZDQU010000001.1"/>
</dbReference>
<feature type="domain" description="ABC3 transporter permease C-terminal" evidence="8">
    <location>
        <begin position="252"/>
        <end position="376"/>
    </location>
</feature>
<proteinExistence type="inferred from homology"/>
<accession>A0ABU7GXS3</accession>
<dbReference type="Pfam" id="PF12704">
    <property type="entry name" value="MacB_PCD"/>
    <property type="match status" value="1"/>
</dbReference>
<evidence type="ECO:0000256" key="2">
    <source>
        <dbReference type="ARBA" id="ARBA00005236"/>
    </source>
</evidence>
<dbReference type="EMBL" id="JAZDQU010000001">
    <property type="protein sequence ID" value="MEE1883819.1"/>
    <property type="molecule type" value="Genomic_DNA"/>
</dbReference>
<dbReference type="Proteomes" id="UP001337681">
    <property type="component" value="Unassembled WGS sequence"/>
</dbReference>
<evidence type="ECO:0000256" key="1">
    <source>
        <dbReference type="ARBA" id="ARBA00004651"/>
    </source>
</evidence>
<organism evidence="10 11">
    <name type="scientific">Pedobacter flavus</name>
    <dbReference type="NCBI Taxonomy" id="3113906"/>
    <lineage>
        <taxon>Bacteria</taxon>
        <taxon>Pseudomonadati</taxon>
        <taxon>Bacteroidota</taxon>
        <taxon>Sphingobacteriia</taxon>
        <taxon>Sphingobacteriales</taxon>
        <taxon>Sphingobacteriaceae</taxon>
        <taxon>Pedobacter</taxon>
    </lineage>
</organism>
<dbReference type="InterPro" id="IPR051447">
    <property type="entry name" value="Lipoprotein-release_system"/>
</dbReference>
<keyword evidence="6 7" id="KW-0472">Membrane</keyword>
<keyword evidence="3" id="KW-1003">Cell membrane</keyword>
<feature type="transmembrane region" description="Helical" evidence="7">
    <location>
        <begin position="296"/>
        <end position="322"/>
    </location>
</feature>
<dbReference type="InterPro" id="IPR025857">
    <property type="entry name" value="MacB_PCD"/>
</dbReference>